<organism evidence="1 2">
    <name type="scientific">Streblomastix strix</name>
    <dbReference type="NCBI Taxonomy" id="222440"/>
    <lineage>
        <taxon>Eukaryota</taxon>
        <taxon>Metamonada</taxon>
        <taxon>Preaxostyla</taxon>
        <taxon>Oxymonadida</taxon>
        <taxon>Streblomastigidae</taxon>
        <taxon>Streblomastix</taxon>
    </lineage>
</organism>
<dbReference type="Proteomes" id="UP000324800">
    <property type="component" value="Unassembled WGS sequence"/>
</dbReference>
<protein>
    <submittedName>
        <fullName evidence="1">Uncharacterized protein</fullName>
    </submittedName>
</protein>
<evidence type="ECO:0000313" key="2">
    <source>
        <dbReference type="Proteomes" id="UP000324800"/>
    </source>
</evidence>
<gene>
    <name evidence="1" type="ORF">EZS28_054534</name>
</gene>
<evidence type="ECO:0000313" key="1">
    <source>
        <dbReference type="EMBL" id="KAA6321616.1"/>
    </source>
</evidence>
<accession>A0A5J4QI61</accession>
<name>A0A5J4QI61_9EUKA</name>
<dbReference type="AlphaFoldDB" id="A0A5J4QI61"/>
<feature type="non-terminal residue" evidence="1">
    <location>
        <position position="1"/>
    </location>
</feature>
<proteinExistence type="predicted"/>
<comment type="caution">
    <text evidence="1">The sequence shown here is derived from an EMBL/GenBank/DDBJ whole genome shotgun (WGS) entry which is preliminary data.</text>
</comment>
<reference evidence="1 2" key="1">
    <citation type="submission" date="2019-03" db="EMBL/GenBank/DDBJ databases">
        <title>Single cell metagenomics reveals metabolic interactions within the superorganism composed of flagellate Streblomastix strix and complex community of Bacteroidetes bacteria on its surface.</title>
        <authorList>
            <person name="Treitli S.C."/>
            <person name="Kolisko M."/>
            <person name="Husnik F."/>
            <person name="Keeling P."/>
            <person name="Hampl V."/>
        </authorList>
    </citation>
    <scope>NUCLEOTIDE SEQUENCE [LARGE SCALE GENOMIC DNA]</scope>
    <source>
        <strain evidence="1">ST1C</strain>
    </source>
</reference>
<dbReference type="EMBL" id="SNRW01045176">
    <property type="protein sequence ID" value="KAA6321616.1"/>
    <property type="molecule type" value="Genomic_DNA"/>
</dbReference>
<sequence>TAPNVTGLALQYILGPSLQNPPFVSTLLTPHKIGLPAEQLTDPLYAPLVAPVPAITDPLNVNVFPSALILKPLLAAPLSLLKPIVNPNGFQSKLSVPIYIPHPAALLLIRKPYEKVAVFGLICDIPLIQPPLLMN</sequence>